<keyword evidence="10" id="KW-1185">Reference proteome</keyword>
<evidence type="ECO:0000256" key="2">
    <source>
        <dbReference type="ARBA" id="ARBA00007613"/>
    </source>
</evidence>
<dbReference type="InterPro" id="IPR010130">
    <property type="entry name" value="T1SS_OMP_TolC"/>
</dbReference>
<keyword evidence="4" id="KW-1134">Transmembrane beta strand</keyword>
<keyword evidence="3" id="KW-0813">Transport</keyword>
<dbReference type="GO" id="GO:1990281">
    <property type="term" value="C:efflux pump complex"/>
    <property type="evidence" value="ECO:0007669"/>
    <property type="project" value="TreeGrafter"/>
</dbReference>
<keyword evidence="6" id="KW-0472">Membrane</keyword>
<sequence length="447" mass="50927">MVQQRLYEVIIRHCRLLFCLFSGYCSSVSALGLIDAWQRAIMHDPGFQAARHERNAGVEERNIGRAALLPKVSYDYHHARIDSTVTSDNRRADRDYASHASTLSLQQPLLDYEAWSRYQRGNASALLADEQLRNKSQQLLVKLFQAYSDVLFSQEQIILIQAQQRSWHEQLKLNRRLFEMGEGTRTDILETEARLNLSEAQLIEAKDNLDFSEQTLAKLLGMAISAGQLAQLNHRLAPYPLQPANLQHWQALALRHNAQLLVLGQSLAVARYDIERNRAGHLPRITLVANARKTSSETESSYNQKYDTRSIGFQVSIPLFSGGGVSAATRQATERYLQAAQEKDEQTSSLLIELRRQFNLVISSQAKIKAYQLAEHSALTLVQATKKSVLGGERVNLDILNAEQQLYRTRRDLTEARYVWLTAWLQLHYYAGTLDENILQQLANYFD</sequence>
<comment type="similarity">
    <text evidence="2">Belongs to the outer membrane factor (OMF) (TC 1.B.17) family.</text>
</comment>
<dbReference type="Proteomes" id="UP000285648">
    <property type="component" value="Unassembled WGS sequence"/>
</dbReference>
<dbReference type="GO" id="GO:0015288">
    <property type="term" value="F:porin activity"/>
    <property type="evidence" value="ECO:0007669"/>
    <property type="project" value="TreeGrafter"/>
</dbReference>
<comment type="caution">
    <text evidence="9">The sequence shown here is derived from an EMBL/GenBank/DDBJ whole genome shotgun (WGS) entry which is preliminary data.</text>
</comment>
<evidence type="ECO:0000256" key="4">
    <source>
        <dbReference type="ARBA" id="ARBA00022452"/>
    </source>
</evidence>
<accession>A0A421DJQ7</accession>
<comment type="subcellular location">
    <subcellularLocation>
        <location evidence="1">Cell outer membrane</location>
    </subcellularLocation>
</comment>
<organism evidence="9 10">
    <name type="scientific">Brenneria alni</name>
    <dbReference type="NCBI Taxonomy" id="71656"/>
    <lineage>
        <taxon>Bacteria</taxon>
        <taxon>Pseudomonadati</taxon>
        <taxon>Pseudomonadota</taxon>
        <taxon>Gammaproteobacteria</taxon>
        <taxon>Enterobacterales</taxon>
        <taxon>Pectobacteriaceae</taxon>
        <taxon>Brenneria</taxon>
    </lineage>
</organism>
<gene>
    <name evidence="9" type="ORF">BIY29_17345</name>
</gene>
<evidence type="ECO:0000256" key="3">
    <source>
        <dbReference type="ARBA" id="ARBA00022448"/>
    </source>
</evidence>
<dbReference type="RefSeq" id="WP_121576404.1">
    <property type="nucleotide sequence ID" value="NZ_MJLZ01000055.1"/>
</dbReference>
<dbReference type="InterPro" id="IPR051906">
    <property type="entry name" value="TolC-like"/>
</dbReference>
<proteinExistence type="inferred from homology"/>
<dbReference type="NCBIfam" id="TIGR01844">
    <property type="entry name" value="type_I_sec_TolC"/>
    <property type="match status" value="1"/>
</dbReference>
<evidence type="ECO:0000313" key="9">
    <source>
        <dbReference type="EMBL" id="RLM19008.1"/>
    </source>
</evidence>
<evidence type="ECO:0000313" key="10">
    <source>
        <dbReference type="Proteomes" id="UP000285648"/>
    </source>
</evidence>
<evidence type="ECO:0000256" key="5">
    <source>
        <dbReference type="ARBA" id="ARBA00022692"/>
    </source>
</evidence>
<dbReference type="SUPFAM" id="SSF56954">
    <property type="entry name" value="Outer membrane efflux proteins (OEP)"/>
    <property type="match status" value="1"/>
</dbReference>
<dbReference type="EMBL" id="MJLZ01000055">
    <property type="protein sequence ID" value="RLM19008.1"/>
    <property type="molecule type" value="Genomic_DNA"/>
</dbReference>
<name>A0A421DJQ7_9GAMM</name>
<dbReference type="GO" id="GO:0015562">
    <property type="term" value="F:efflux transmembrane transporter activity"/>
    <property type="evidence" value="ECO:0007669"/>
    <property type="project" value="InterPro"/>
</dbReference>
<dbReference type="Gene3D" id="1.20.1600.10">
    <property type="entry name" value="Outer membrane efflux proteins (OEP)"/>
    <property type="match status" value="1"/>
</dbReference>
<evidence type="ECO:0000256" key="7">
    <source>
        <dbReference type="ARBA" id="ARBA00023237"/>
    </source>
</evidence>
<dbReference type="Pfam" id="PF02321">
    <property type="entry name" value="OEP"/>
    <property type="match status" value="2"/>
</dbReference>
<dbReference type="PANTHER" id="PTHR30026">
    <property type="entry name" value="OUTER MEMBRANE PROTEIN TOLC"/>
    <property type="match status" value="1"/>
</dbReference>
<protein>
    <submittedName>
        <fullName evidence="9">Peptidase</fullName>
    </submittedName>
</protein>
<dbReference type="OrthoDB" id="9813458at2"/>
<evidence type="ECO:0000256" key="1">
    <source>
        <dbReference type="ARBA" id="ARBA00004442"/>
    </source>
</evidence>
<dbReference type="AlphaFoldDB" id="A0A421DJQ7"/>
<reference evidence="9 10" key="1">
    <citation type="submission" date="2016-09" db="EMBL/GenBank/DDBJ databases">
        <authorList>
            <person name="Doonan J."/>
            <person name="Pachebat J.A."/>
            <person name="Golyshin P.N."/>
            <person name="Denman S."/>
            <person name="Mcdonald J.E."/>
        </authorList>
    </citation>
    <scope>NUCLEOTIDE SEQUENCE [LARGE SCALE GENOMIC DNA]</scope>
    <source>
        <strain evidence="9 10">NCPPB 3934</strain>
    </source>
</reference>
<keyword evidence="8" id="KW-0175">Coiled coil</keyword>
<dbReference type="InterPro" id="IPR003423">
    <property type="entry name" value="OMP_efflux"/>
</dbReference>
<evidence type="ECO:0000256" key="8">
    <source>
        <dbReference type="SAM" id="Coils"/>
    </source>
</evidence>
<dbReference type="GO" id="GO:0009279">
    <property type="term" value="C:cell outer membrane"/>
    <property type="evidence" value="ECO:0007669"/>
    <property type="project" value="UniProtKB-SubCell"/>
</dbReference>
<dbReference type="PANTHER" id="PTHR30026:SF20">
    <property type="entry name" value="OUTER MEMBRANE PROTEIN TOLC"/>
    <property type="match status" value="1"/>
</dbReference>
<keyword evidence="7" id="KW-0998">Cell outer membrane</keyword>
<keyword evidence="5" id="KW-0812">Transmembrane</keyword>
<feature type="coiled-coil region" evidence="8">
    <location>
        <begin position="188"/>
        <end position="215"/>
    </location>
</feature>
<evidence type="ECO:0000256" key="6">
    <source>
        <dbReference type="ARBA" id="ARBA00023136"/>
    </source>
</evidence>